<dbReference type="PROSITE" id="PS50102">
    <property type="entry name" value="RRM"/>
    <property type="match status" value="1"/>
</dbReference>
<dbReference type="GeneID" id="28721808"/>
<evidence type="ECO:0000256" key="2">
    <source>
        <dbReference type="SAM" id="Coils"/>
    </source>
</evidence>
<evidence type="ECO:0000313" key="4">
    <source>
        <dbReference type="EMBL" id="AMD18660.1"/>
    </source>
</evidence>
<dbReference type="Proteomes" id="UP000243052">
    <property type="component" value="Chromosome ii"/>
</dbReference>
<dbReference type="InterPro" id="IPR000504">
    <property type="entry name" value="RRM_dom"/>
</dbReference>
<gene>
    <name evidence="4" type="ORF">AW171_hschr2172</name>
</gene>
<dbReference type="GO" id="GO:0003723">
    <property type="term" value="F:RNA binding"/>
    <property type="evidence" value="ECO:0007669"/>
    <property type="project" value="UniProtKB-UniRule"/>
</dbReference>
<organism evidence="4 5">
    <name type="scientific">Eremothecium sinecaudum</name>
    <dbReference type="NCBI Taxonomy" id="45286"/>
    <lineage>
        <taxon>Eukaryota</taxon>
        <taxon>Fungi</taxon>
        <taxon>Dikarya</taxon>
        <taxon>Ascomycota</taxon>
        <taxon>Saccharomycotina</taxon>
        <taxon>Saccharomycetes</taxon>
        <taxon>Saccharomycetales</taxon>
        <taxon>Saccharomycetaceae</taxon>
        <taxon>Eremothecium</taxon>
    </lineage>
</organism>
<feature type="coiled-coil region" evidence="2">
    <location>
        <begin position="182"/>
        <end position="209"/>
    </location>
</feature>
<dbReference type="InterPro" id="IPR035979">
    <property type="entry name" value="RBD_domain_sf"/>
</dbReference>
<dbReference type="InterPro" id="IPR012677">
    <property type="entry name" value="Nucleotide-bd_a/b_plait_sf"/>
</dbReference>
<dbReference type="SMART" id="SM00360">
    <property type="entry name" value="RRM"/>
    <property type="match status" value="1"/>
</dbReference>
<evidence type="ECO:0000313" key="5">
    <source>
        <dbReference type="Proteomes" id="UP000243052"/>
    </source>
</evidence>
<protein>
    <submittedName>
        <fullName evidence="4">HBL242Wp</fullName>
    </submittedName>
</protein>
<dbReference type="EMBL" id="CP014242">
    <property type="protein sequence ID" value="AMD18660.1"/>
    <property type="molecule type" value="Genomic_DNA"/>
</dbReference>
<proteinExistence type="predicted"/>
<dbReference type="RefSeq" id="XP_017985656.1">
    <property type="nucleotide sequence ID" value="XM_018130248.1"/>
</dbReference>
<evidence type="ECO:0000256" key="1">
    <source>
        <dbReference type="PROSITE-ProRule" id="PRU00176"/>
    </source>
</evidence>
<keyword evidence="2" id="KW-0175">Coiled coil</keyword>
<accession>A0A120K0T4</accession>
<dbReference type="Gene3D" id="3.30.70.330">
    <property type="match status" value="1"/>
</dbReference>
<reference evidence="4 5" key="1">
    <citation type="submission" date="2016-01" db="EMBL/GenBank/DDBJ databases">
        <title>Genome sequence of the yeast Holleya sinecauda.</title>
        <authorList>
            <person name="Dietrich F.S."/>
        </authorList>
    </citation>
    <scope>NUCLEOTIDE SEQUENCE [LARGE SCALE GENOMIC DNA]</scope>
    <source>
        <strain evidence="4 5">ATCC 58844</strain>
    </source>
</reference>
<keyword evidence="1" id="KW-0694">RNA-binding</keyword>
<dbReference type="SUPFAM" id="SSF54928">
    <property type="entry name" value="RNA-binding domain, RBD"/>
    <property type="match status" value="1"/>
</dbReference>
<feature type="domain" description="RRM" evidence="3">
    <location>
        <begin position="93"/>
        <end position="165"/>
    </location>
</feature>
<dbReference type="OrthoDB" id="4034296at2759"/>
<dbReference type="AlphaFoldDB" id="A0A120K0T4"/>
<evidence type="ECO:0000259" key="3">
    <source>
        <dbReference type="PROSITE" id="PS50102"/>
    </source>
</evidence>
<keyword evidence="5" id="KW-1185">Reference proteome</keyword>
<sequence>MFMDLSHHEILKLDEWLDRALAPLVGEDGVRDLIKGYIIKALETCEISAGSKRDFVVLMRGLLEGVVDDDNFAERLYLVLLRKSYMVQSESSKTVEVANIPLEKLVWETIFEEFAPFGKILRSKVDHDRRHALIQYDNASSAVRCCAVDRAFFGNRFVSVSIYAGLWEEFPGTVYVDEYGPEAISRERLQRKEEQLREYESRLSVLLENLRHAASTKDYLHHAEKFLKIKEEMAEQKVSPEDMIREKLELMILEDPKRSVDVIISPFKPTRKARMLRRPIRMSGHHPIFIPRRPLGCRKPIHLVRGSRHGPRIRTRVPVSRRIIRQK</sequence>
<name>A0A120K0T4_9SACH</name>